<dbReference type="EMBL" id="SNRW01002709">
    <property type="protein sequence ID" value="KAA6391948.1"/>
    <property type="molecule type" value="Genomic_DNA"/>
</dbReference>
<evidence type="ECO:0000313" key="2">
    <source>
        <dbReference type="EMBL" id="KAA6391948.1"/>
    </source>
</evidence>
<evidence type="ECO:0000256" key="1">
    <source>
        <dbReference type="SAM" id="MobiDB-lite"/>
    </source>
</evidence>
<organism evidence="2 3">
    <name type="scientific">Streblomastix strix</name>
    <dbReference type="NCBI Taxonomy" id="222440"/>
    <lineage>
        <taxon>Eukaryota</taxon>
        <taxon>Metamonada</taxon>
        <taxon>Preaxostyla</taxon>
        <taxon>Oxymonadida</taxon>
        <taxon>Streblomastigidae</taxon>
        <taxon>Streblomastix</taxon>
    </lineage>
</organism>
<name>A0A5J4WAG5_9EUKA</name>
<proteinExistence type="predicted"/>
<reference evidence="2 3" key="1">
    <citation type="submission" date="2019-03" db="EMBL/GenBank/DDBJ databases">
        <title>Single cell metagenomics reveals metabolic interactions within the superorganism composed of flagellate Streblomastix strix and complex community of Bacteroidetes bacteria on its surface.</title>
        <authorList>
            <person name="Treitli S.C."/>
            <person name="Kolisko M."/>
            <person name="Husnik F."/>
            <person name="Keeling P."/>
            <person name="Hampl V."/>
        </authorList>
    </citation>
    <scope>NUCLEOTIDE SEQUENCE [LARGE SCALE GENOMIC DNA]</scope>
    <source>
        <strain evidence="2">ST1C</strain>
    </source>
</reference>
<sequence>MKNMELILQCKLDNLNQRRNHCEENLLKKEKKVIVNEVANKDQNEDDNKENLFADGEKEDETDALINKMKAAENKEDQKEGFEEGEENKVEEDKYEYEEELEEKLNFDFEYGNDNFRDFDEDGQDESDQQTGKEGAKTEEEENEMLIKISIQKKKPSCC</sequence>
<evidence type="ECO:0000313" key="3">
    <source>
        <dbReference type="Proteomes" id="UP000324800"/>
    </source>
</evidence>
<gene>
    <name evidence="2" type="ORF">EZS28_012523</name>
</gene>
<accession>A0A5J4WAG5</accession>
<feature type="compositionally biased region" description="Acidic residues" evidence="1">
    <location>
        <begin position="119"/>
        <end position="128"/>
    </location>
</feature>
<dbReference type="AlphaFoldDB" id="A0A5J4WAG5"/>
<comment type="caution">
    <text evidence="2">The sequence shown here is derived from an EMBL/GenBank/DDBJ whole genome shotgun (WGS) entry which is preliminary data.</text>
</comment>
<feature type="compositionally biased region" description="Basic and acidic residues" evidence="1">
    <location>
        <begin position="70"/>
        <end position="92"/>
    </location>
</feature>
<protein>
    <submittedName>
        <fullName evidence="2">Uncharacterized protein</fullName>
    </submittedName>
</protein>
<feature type="region of interest" description="Disordered" evidence="1">
    <location>
        <begin position="111"/>
        <end position="159"/>
    </location>
</feature>
<feature type="region of interest" description="Disordered" evidence="1">
    <location>
        <begin position="38"/>
        <end position="97"/>
    </location>
</feature>
<dbReference type="Proteomes" id="UP000324800">
    <property type="component" value="Unassembled WGS sequence"/>
</dbReference>